<reference evidence="4 5" key="1">
    <citation type="submission" date="2020-02" db="EMBL/GenBank/DDBJ databases">
        <title>Genome sequence of the type strain CGMCC 1.15528 of Mesorhizobium zhangyense.</title>
        <authorList>
            <person name="Gao J."/>
            <person name="Sun J."/>
        </authorList>
    </citation>
    <scope>NUCLEOTIDE SEQUENCE [LARGE SCALE GENOMIC DNA]</scope>
    <source>
        <strain evidence="4 5">CGMCC 1.15528</strain>
    </source>
</reference>
<evidence type="ECO:0000313" key="5">
    <source>
        <dbReference type="Proteomes" id="UP000481252"/>
    </source>
</evidence>
<dbReference type="PANTHER" id="PTHR32309">
    <property type="entry name" value="TYROSINE-PROTEIN KINASE"/>
    <property type="match status" value="1"/>
</dbReference>
<dbReference type="Gene3D" id="3.40.50.300">
    <property type="entry name" value="P-loop containing nucleotide triphosphate hydrolases"/>
    <property type="match status" value="1"/>
</dbReference>
<comment type="caution">
    <text evidence="4">The sequence shown here is derived from an EMBL/GenBank/DDBJ whole genome shotgun (WGS) entry which is preliminary data.</text>
</comment>
<gene>
    <name evidence="4" type="ORF">G6N74_22530</name>
</gene>
<dbReference type="GO" id="GO:0005524">
    <property type="term" value="F:ATP binding"/>
    <property type="evidence" value="ECO:0007669"/>
    <property type="project" value="UniProtKB-KW"/>
</dbReference>
<dbReference type="PANTHER" id="PTHR32309:SF13">
    <property type="entry name" value="FERRIC ENTEROBACTIN TRANSPORT PROTEIN FEPE"/>
    <property type="match status" value="1"/>
</dbReference>
<dbReference type="InterPro" id="IPR005702">
    <property type="entry name" value="Wzc-like_C"/>
</dbReference>
<keyword evidence="5" id="KW-1185">Reference proteome</keyword>
<evidence type="ECO:0000256" key="1">
    <source>
        <dbReference type="ARBA" id="ARBA00022741"/>
    </source>
</evidence>
<protein>
    <submittedName>
        <fullName evidence="4">CpsD/CapB family tyrosine-protein kinase</fullName>
    </submittedName>
</protein>
<name>A0A7C9VCB3_9HYPH</name>
<dbReference type="InterPro" id="IPR050445">
    <property type="entry name" value="Bact_polysacc_biosynth/exp"/>
</dbReference>
<feature type="region of interest" description="Disordered" evidence="3">
    <location>
        <begin position="1"/>
        <end position="23"/>
    </location>
</feature>
<dbReference type="GO" id="GO:0005886">
    <property type="term" value="C:plasma membrane"/>
    <property type="evidence" value="ECO:0007669"/>
    <property type="project" value="TreeGrafter"/>
</dbReference>
<sequence>MEHIHAALQKAKQQRGSDPANDQTATAVAKMGSDMLWASLPSLKPDPKHLAKTRLVTINRSDLAHTQFDMLRTKVLQYLRQNNWTSVAITSPTPACGKTVVGLNLAFSMAHHKECRTVLIDLDLRRPQVSKVLGIKEPPSIESFLRGRSEVEDVFIRYGDNIAIGANGRPVRFAAELLQSPEAAQALKSLKQKLKPDVLIFDLPPMLANDDVMAFLPNVDCVILVAAAEASTFSEVDICERDLSEKSKVLGVVLNKCRYAPEKYGY</sequence>
<dbReference type="EMBL" id="JAAKZG010000011">
    <property type="protein sequence ID" value="NGN43846.1"/>
    <property type="molecule type" value="Genomic_DNA"/>
</dbReference>
<dbReference type="InterPro" id="IPR027417">
    <property type="entry name" value="P-loop_NTPase"/>
</dbReference>
<evidence type="ECO:0000313" key="4">
    <source>
        <dbReference type="EMBL" id="NGN43846.1"/>
    </source>
</evidence>
<dbReference type="SUPFAM" id="SSF52540">
    <property type="entry name" value="P-loop containing nucleoside triphosphate hydrolases"/>
    <property type="match status" value="1"/>
</dbReference>
<keyword evidence="4" id="KW-0808">Transferase</keyword>
<dbReference type="GO" id="GO:0004713">
    <property type="term" value="F:protein tyrosine kinase activity"/>
    <property type="evidence" value="ECO:0007669"/>
    <property type="project" value="TreeGrafter"/>
</dbReference>
<dbReference type="InterPro" id="IPR033756">
    <property type="entry name" value="YlxH/NBP35"/>
</dbReference>
<proteinExistence type="predicted"/>
<feature type="compositionally biased region" description="Polar residues" evidence="3">
    <location>
        <begin position="14"/>
        <end position="23"/>
    </location>
</feature>
<dbReference type="CDD" id="cd05387">
    <property type="entry name" value="BY-kinase"/>
    <property type="match status" value="1"/>
</dbReference>
<accession>A0A7C9VCB3</accession>
<evidence type="ECO:0000256" key="2">
    <source>
        <dbReference type="ARBA" id="ARBA00022840"/>
    </source>
</evidence>
<keyword evidence="2" id="KW-0067">ATP-binding</keyword>
<dbReference type="Proteomes" id="UP000481252">
    <property type="component" value="Unassembled WGS sequence"/>
</dbReference>
<evidence type="ECO:0000256" key="3">
    <source>
        <dbReference type="SAM" id="MobiDB-lite"/>
    </source>
</evidence>
<keyword evidence="1" id="KW-0547">Nucleotide-binding</keyword>
<organism evidence="4 5">
    <name type="scientific">Mesorhizobium zhangyense</name>
    <dbReference type="NCBI Taxonomy" id="1776730"/>
    <lineage>
        <taxon>Bacteria</taxon>
        <taxon>Pseudomonadati</taxon>
        <taxon>Pseudomonadota</taxon>
        <taxon>Alphaproteobacteria</taxon>
        <taxon>Hyphomicrobiales</taxon>
        <taxon>Phyllobacteriaceae</taxon>
        <taxon>Mesorhizobium</taxon>
    </lineage>
</organism>
<dbReference type="RefSeq" id="WP_165120244.1">
    <property type="nucleotide sequence ID" value="NZ_JAAKZG010000011.1"/>
</dbReference>
<dbReference type="AlphaFoldDB" id="A0A7C9VCB3"/>
<keyword evidence="4" id="KW-0418">Kinase</keyword>
<dbReference type="Pfam" id="PF10609">
    <property type="entry name" value="ParA"/>
    <property type="match status" value="1"/>
</dbReference>